<organism evidence="2 3">
    <name type="scientific">Spirilliplanes yamanashiensis</name>
    <dbReference type="NCBI Taxonomy" id="42233"/>
    <lineage>
        <taxon>Bacteria</taxon>
        <taxon>Bacillati</taxon>
        <taxon>Actinomycetota</taxon>
        <taxon>Actinomycetes</taxon>
        <taxon>Micromonosporales</taxon>
        <taxon>Micromonosporaceae</taxon>
        <taxon>Spirilliplanes</taxon>
    </lineage>
</organism>
<keyword evidence="3" id="KW-1185">Reference proteome</keyword>
<proteinExistence type="predicted"/>
<sequence>MSAFVTYPAWPDRLPPNAVRAWRCVRRPSATHSGHWKPTDAGFMQSGQMGRSHRTHRTPVSRDGWR</sequence>
<evidence type="ECO:0000256" key="1">
    <source>
        <dbReference type="SAM" id="MobiDB-lite"/>
    </source>
</evidence>
<evidence type="ECO:0000313" key="3">
    <source>
        <dbReference type="Proteomes" id="UP000652013"/>
    </source>
</evidence>
<gene>
    <name evidence="2" type="ORF">Sya03_18110</name>
</gene>
<feature type="region of interest" description="Disordered" evidence="1">
    <location>
        <begin position="29"/>
        <end position="66"/>
    </location>
</feature>
<name>A0A8J4DIK4_9ACTN</name>
<evidence type="ECO:0000313" key="2">
    <source>
        <dbReference type="EMBL" id="GIJ02459.1"/>
    </source>
</evidence>
<dbReference type="Proteomes" id="UP000652013">
    <property type="component" value="Unassembled WGS sequence"/>
</dbReference>
<comment type="caution">
    <text evidence="2">The sequence shown here is derived from an EMBL/GenBank/DDBJ whole genome shotgun (WGS) entry which is preliminary data.</text>
</comment>
<dbReference type="AlphaFoldDB" id="A0A8J4DIK4"/>
<reference evidence="2" key="1">
    <citation type="submission" date="2021-01" db="EMBL/GenBank/DDBJ databases">
        <title>Whole genome shotgun sequence of Spirilliplanes yamanashiensis NBRC 15828.</title>
        <authorList>
            <person name="Komaki H."/>
            <person name="Tamura T."/>
        </authorList>
    </citation>
    <scope>NUCLEOTIDE SEQUENCE</scope>
    <source>
        <strain evidence="2">NBRC 15828</strain>
    </source>
</reference>
<accession>A0A8J4DIK4</accession>
<protein>
    <submittedName>
        <fullName evidence="2">Uncharacterized protein</fullName>
    </submittedName>
</protein>
<dbReference type="EMBL" id="BOOY01000010">
    <property type="protein sequence ID" value="GIJ02459.1"/>
    <property type="molecule type" value="Genomic_DNA"/>
</dbReference>